<dbReference type="InterPro" id="IPR023214">
    <property type="entry name" value="HAD_sf"/>
</dbReference>
<protein>
    <submittedName>
        <fullName evidence="1">Noncanonical pyrimidine nucleotidase, YjjG family</fullName>
    </submittedName>
</protein>
<dbReference type="PRINTS" id="PR00413">
    <property type="entry name" value="HADHALOGNASE"/>
</dbReference>
<dbReference type="CDD" id="cd04305">
    <property type="entry name" value="HAD_Neu5Ac-Pase_like"/>
    <property type="match status" value="1"/>
</dbReference>
<dbReference type="GO" id="GO:0008253">
    <property type="term" value="F:5'-nucleotidase activity"/>
    <property type="evidence" value="ECO:0007669"/>
    <property type="project" value="InterPro"/>
</dbReference>
<comment type="caution">
    <text evidence="1">The sequence shown here is derived from an EMBL/GenBank/DDBJ whole genome shotgun (WGS) entry which is preliminary data.</text>
</comment>
<name>A0A244CVI8_PSEDV</name>
<dbReference type="EMBL" id="MWPV01000001">
    <property type="protein sequence ID" value="OUL59647.1"/>
    <property type="molecule type" value="Genomic_DNA"/>
</dbReference>
<dbReference type="Gene3D" id="3.40.50.1000">
    <property type="entry name" value="HAD superfamily/HAD-like"/>
    <property type="match status" value="1"/>
</dbReference>
<dbReference type="SFLD" id="SFLDG01135">
    <property type="entry name" value="C1.5.6:_HAD__Beta-PGM__Phospha"/>
    <property type="match status" value="1"/>
</dbReference>
<gene>
    <name evidence="1" type="ORF">B1199_05285</name>
</gene>
<dbReference type="NCBIfam" id="TIGR01509">
    <property type="entry name" value="HAD-SF-IA-v3"/>
    <property type="match status" value="1"/>
</dbReference>
<dbReference type="SFLD" id="SFLDS00003">
    <property type="entry name" value="Haloacid_Dehalogenase"/>
    <property type="match status" value="1"/>
</dbReference>
<keyword evidence="2" id="KW-1185">Reference proteome</keyword>
<reference evidence="1 2" key="1">
    <citation type="submission" date="2017-02" db="EMBL/GenBank/DDBJ databases">
        <title>Pseudoalteromonas ulvae TC14 Genome.</title>
        <authorList>
            <person name="Molmeret M."/>
        </authorList>
    </citation>
    <scope>NUCLEOTIDE SEQUENCE [LARGE SCALE GENOMIC DNA]</scope>
    <source>
        <strain evidence="1">TC14</strain>
    </source>
</reference>
<dbReference type="SFLD" id="SFLDG01129">
    <property type="entry name" value="C1.5:_HAD__Beta-PGM__Phosphata"/>
    <property type="match status" value="1"/>
</dbReference>
<dbReference type="NCBIfam" id="NF006976">
    <property type="entry name" value="PRK09449.1"/>
    <property type="match status" value="1"/>
</dbReference>
<dbReference type="Pfam" id="PF00702">
    <property type="entry name" value="Hydrolase"/>
    <property type="match status" value="1"/>
</dbReference>
<dbReference type="NCBIfam" id="TIGR02254">
    <property type="entry name" value="YjjG_YfnB"/>
    <property type="match status" value="1"/>
</dbReference>
<sequence length="225" mass="25528">MHYTWVLFDADETLFHFDAFRGLQLVFKHYDVEFSAADFEHYQLTNKPLWQQFQLGQITANDLQTQRFSYWGKRLGVAPIELNQRFLQAMATITTLIDGVEPLLAYLRDKVKLGIVTNGFTALQGIRLAQLGLTDTFDIVVSSEQAGVAKPDPAIFHYALSQMGQVQPSQILMVGDNFIPDIHGGQNVGFDTCWFNPQRQTRPDNTEPATYTIENMATLQHILSL</sequence>
<dbReference type="InterPro" id="IPR036412">
    <property type="entry name" value="HAD-like_sf"/>
</dbReference>
<dbReference type="RefSeq" id="WP_086743037.1">
    <property type="nucleotide sequence ID" value="NZ_MWPV01000001.1"/>
</dbReference>
<dbReference type="SUPFAM" id="SSF56784">
    <property type="entry name" value="HAD-like"/>
    <property type="match status" value="1"/>
</dbReference>
<dbReference type="NCBIfam" id="TIGR01549">
    <property type="entry name" value="HAD-SF-IA-v1"/>
    <property type="match status" value="1"/>
</dbReference>
<dbReference type="InterPro" id="IPR006439">
    <property type="entry name" value="HAD-SF_hydro_IA"/>
</dbReference>
<dbReference type="OrthoDB" id="148966at2"/>
<dbReference type="PANTHER" id="PTHR47478:SF1">
    <property type="entry name" value="PYRIMIDINE 5'-NUCLEOTIDASE YJJG"/>
    <property type="match status" value="1"/>
</dbReference>
<dbReference type="InterPro" id="IPR011951">
    <property type="entry name" value="HAD-SF_hydro_IA_YjjG/PynA"/>
</dbReference>
<proteinExistence type="predicted"/>
<dbReference type="InterPro" id="IPR052550">
    <property type="entry name" value="Pyrimidine_5'-ntase_YjjG"/>
</dbReference>
<dbReference type="InterPro" id="IPR023198">
    <property type="entry name" value="PGP-like_dom2"/>
</dbReference>
<dbReference type="PANTHER" id="PTHR47478">
    <property type="match status" value="1"/>
</dbReference>
<accession>A0A244CVI8</accession>
<dbReference type="AlphaFoldDB" id="A0A244CVI8"/>
<evidence type="ECO:0000313" key="1">
    <source>
        <dbReference type="EMBL" id="OUL59647.1"/>
    </source>
</evidence>
<dbReference type="Gene3D" id="1.10.150.240">
    <property type="entry name" value="Putative phosphatase, domain 2"/>
    <property type="match status" value="1"/>
</dbReference>
<dbReference type="Proteomes" id="UP000194841">
    <property type="component" value="Unassembled WGS sequence"/>
</dbReference>
<evidence type="ECO:0000313" key="2">
    <source>
        <dbReference type="Proteomes" id="UP000194841"/>
    </source>
</evidence>
<organism evidence="1 2">
    <name type="scientific">Pseudoalteromonas ulvae</name>
    <dbReference type="NCBI Taxonomy" id="107327"/>
    <lineage>
        <taxon>Bacteria</taxon>
        <taxon>Pseudomonadati</taxon>
        <taxon>Pseudomonadota</taxon>
        <taxon>Gammaproteobacteria</taxon>
        <taxon>Alteromonadales</taxon>
        <taxon>Pseudoalteromonadaceae</taxon>
        <taxon>Pseudoalteromonas</taxon>
    </lineage>
</organism>